<dbReference type="PANTHER" id="PTHR43580:SF2">
    <property type="entry name" value="CYTOKINE-LIKE NUCLEAR FACTOR N-PAC"/>
    <property type="match status" value="1"/>
</dbReference>
<evidence type="ECO:0000313" key="5">
    <source>
        <dbReference type="EMBL" id="GAA0921223.1"/>
    </source>
</evidence>
<dbReference type="InterPro" id="IPR051265">
    <property type="entry name" value="HIBADH-related_NP60_sf"/>
</dbReference>
<dbReference type="InterPro" id="IPR013328">
    <property type="entry name" value="6PGD_dom2"/>
</dbReference>
<dbReference type="SUPFAM" id="SSF51735">
    <property type="entry name" value="NAD(P)-binding Rossmann-fold domains"/>
    <property type="match status" value="1"/>
</dbReference>
<dbReference type="Pfam" id="PF21761">
    <property type="entry name" value="RedAm-like_C"/>
    <property type="match status" value="1"/>
</dbReference>
<organism evidence="5 6">
    <name type="scientific">Nonomuraea longicatena</name>
    <dbReference type="NCBI Taxonomy" id="83682"/>
    <lineage>
        <taxon>Bacteria</taxon>
        <taxon>Bacillati</taxon>
        <taxon>Actinomycetota</taxon>
        <taxon>Actinomycetes</taxon>
        <taxon>Streptosporangiales</taxon>
        <taxon>Streptosporangiaceae</taxon>
        <taxon>Nonomuraea</taxon>
    </lineage>
</organism>
<dbReference type="InterPro" id="IPR006115">
    <property type="entry name" value="6PGDH_NADP-bd"/>
</dbReference>
<keyword evidence="2" id="KW-0560">Oxidoreductase</keyword>
<feature type="domain" description="NADPH-dependent reductive aminase-like C-terminal" evidence="4">
    <location>
        <begin position="146"/>
        <end position="270"/>
    </location>
</feature>
<name>A0ABP3ZGS5_9ACTN</name>
<evidence type="ECO:0000256" key="1">
    <source>
        <dbReference type="ARBA" id="ARBA00009080"/>
    </source>
</evidence>
<dbReference type="Gene3D" id="1.10.1040.10">
    <property type="entry name" value="N-(1-d-carboxylethyl)-l-norvaline Dehydrogenase, domain 2"/>
    <property type="match status" value="1"/>
</dbReference>
<feature type="domain" description="6-phosphogluconate dehydrogenase NADP-binding" evidence="3">
    <location>
        <begin position="1"/>
        <end position="142"/>
    </location>
</feature>
<dbReference type="PANTHER" id="PTHR43580">
    <property type="entry name" value="OXIDOREDUCTASE GLYR1-RELATED"/>
    <property type="match status" value="1"/>
</dbReference>
<evidence type="ECO:0000313" key="6">
    <source>
        <dbReference type="Proteomes" id="UP001501578"/>
    </source>
</evidence>
<evidence type="ECO:0000256" key="2">
    <source>
        <dbReference type="ARBA" id="ARBA00023002"/>
    </source>
</evidence>
<proteinExistence type="inferred from homology"/>
<sequence length="271" mass="28525">MGTALAETLMNAGHDLTVWNRTAAKADALAARGAVKAETAAEAVAASPLVIVVTFDYASVESTLKGADLGGKVLVNLTSGRPAEARRTAEWVRGQGGEYLDGGIMAVPQMIGQPGALILYSGSRTAFDRYEGELGALAEARFMGTDPGVAPLLDLAMLTGMYGQIAGMMQGVALARSEGMSAADFTHNLLMPWLRAMLELMPGWAEEIDAKSWGTDVANLGVNGVALRMIEQAGREQGLERNLLAPLKEVVDKRVADGNADHGLQSLVEEL</sequence>
<reference evidence="6" key="1">
    <citation type="journal article" date="2019" name="Int. J. Syst. Evol. Microbiol.">
        <title>The Global Catalogue of Microorganisms (GCM) 10K type strain sequencing project: providing services to taxonomists for standard genome sequencing and annotation.</title>
        <authorList>
            <consortium name="The Broad Institute Genomics Platform"/>
            <consortium name="The Broad Institute Genome Sequencing Center for Infectious Disease"/>
            <person name="Wu L."/>
            <person name="Ma J."/>
        </authorList>
    </citation>
    <scope>NUCLEOTIDE SEQUENCE [LARGE SCALE GENOMIC DNA]</scope>
    <source>
        <strain evidence="6">JCM 11136</strain>
    </source>
</reference>
<evidence type="ECO:0000259" key="3">
    <source>
        <dbReference type="Pfam" id="PF03446"/>
    </source>
</evidence>
<dbReference type="InterPro" id="IPR048666">
    <property type="entry name" value="RedAm-like_C"/>
</dbReference>
<dbReference type="PIRSF" id="PIRSF000103">
    <property type="entry name" value="HIBADH"/>
    <property type="match status" value="1"/>
</dbReference>
<comment type="caution">
    <text evidence="5">The sequence shown here is derived from an EMBL/GenBank/DDBJ whole genome shotgun (WGS) entry which is preliminary data.</text>
</comment>
<keyword evidence="6" id="KW-1185">Reference proteome</keyword>
<dbReference type="Proteomes" id="UP001501578">
    <property type="component" value="Unassembled WGS sequence"/>
</dbReference>
<gene>
    <name evidence="5" type="ORF">GCM10009560_19920</name>
</gene>
<dbReference type="EMBL" id="BAAAHQ010000008">
    <property type="protein sequence ID" value="GAA0921223.1"/>
    <property type="molecule type" value="Genomic_DNA"/>
</dbReference>
<accession>A0ABP3ZGS5</accession>
<dbReference type="InterPro" id="IPR015815">
    <property type="entry name" value="HIBADH-related"/>
</dbReference>
<dbReference type="Pfam" id="PF03446">
    <property type="entry name" value="NAD_binding_2"/>
    <property type="match status" value="1"/>
</dbReference>
<comment type="similarity">
    <text evidence="1">Belongs to the HIBADH-related family.</text>
</comment>
<protein>
    <submittedName>
        <fullName evidence="5">NAD(P)-dependent oxidoreductase</fullName>
    </submittedName>
</protein>
<dbReference type="InterPro" id="IPR036291">
    <property type="entry name" value="NAD(P)-bd_dom_sf"/>
</dbReference>
<evidence type="ECO:0000259" key="4">
    <source>
        <dbReference type="Pfam" id="PF21761"/>
    </source>
</evidence>
<dbReference type="Gene3D" id="3.40.50.720">
    <property type="entry name" value="NAD(P)-binding Rossmann-like Domain"/>
    <property type="match status" value="1"/>
</dbReference>